<dbReference type="CDD" id="cd00140">
    <property type="entry name" value="beta_clamp"/>
    <property type="match status" value="1"/>
</dbReference>
<evidence type="ECO:0000313" key="12">
    <source>
        <dbReference type="EMBL" id="OGE77875.1"/>
    </source>
</evidence>
<dbReference type="GO" id="GO:0003677">
    <property type="term" value="F:DNA binding"/>
    <property type="evidence" value="ECO:0007669"/>
    <property type="project" value="UniProtKB-KW"/>
</dbReference>
<feature type="domain" description="DNA polymerase III beta sliding clamp central" evidence="10">
    <location>
        <begin position="78"/>
        <end position="190"/>
    </location>
</feature>
<feature type="domain" description="DNA polymerase III beta sliding clamp C-terminal" evidence="11">
    <location>
        <begin position="192"/>
        <end position="312"/>
    </location>
</feature>
<evidence type="ECO:0000256" key="2">
    <source>
        <dbReference type="ARBA" id="ARBA00010752"/>
    </source>
</evidence>
<evidence type="ECO:0000313" key="13">
    <source>
        <dbReference type="Proteomes" id="UP000176864"/>
    </source>
</evidence>
<reference evidence="12 13" key="1">
    <citation type="journal article" date="2016" name="Nat. Commun.">
        <title>Thousands of microbial genomes shed light on interconnected biogeochemical processes in an aquifer system.</title>
        <authorList>
            <person name="Anantharaman K."/>
            <person name="Brown C.T."/>
            <person name="Hug L.A."/>
            <person name="Sharon I."/>
            <person name="Castelle C.J."/>
            <person name="Probst A.J."/>
            <person name="Thomas B.C."/>
            <person name="Singh A."/>
            <person name="Wilkins M.J."/>
            <person name="Karaoz U."/>
            <person name="Brodie E.L."/>
            <person name="Williams K.H."/>
            <person name="Hubbard S.S."/>
            <person name="Banfield J.F."/>
        </authorList>
    </citation>
    <scope>NUCLEOTIDE SEQUENCE [LARGE SCALE GENOMIC DNA]</scope>
</reference>
<dbReference type="GO" id="GO:0008408">
    <property type="term" value="F:3'-5' exonuclease activity"/>
    <property type="evidence" value="ECO:0007669"/>
    <property type="project" value="InterPro"/>
</dbReference>
<dbReference type="Gene3D" id="3.70.10.10">
    <property type="match status" value="1"/>
</dbReference>
<dbReference type="GO" id="GO:0009360">
    <property type="term" value="C:DNA polymerase III complex"/>
    <property type="evidence" value="ECO:0007669"/>
    <property type="project" value="InterPro"/>
</dbReference>
<dbReference type="Pfam" id="PF02767">
    <property type="entry name" value="DNA_pol3_beta_2"/>
    <property type="match status" value="1"/>
</dbReference>
<name>A0A1F5NJQ0_9BACT</name>
<evidence type="ECO:0000256" key="1">
    <source>
        <dbReference type="ARBA" id="ARBA00004496"/>
    </source>
</evidence>
<dbReference type="PANTHER" id="PTHR30478:SF0">
    <property type="entry name" value="BETA SLIDING CLAMP"/>
    <property type="match status" value="1"/>
</dbReference>
<dbReference type="EMBL" id="MFEK01000016">
    <property type="protein sequence ID" value="OGE77875.1"/>
    <property type="molecule type" value="Genomic_DNA"/>
</dbReference>
<dbReference type="SMART" id="SM00480">
    <property type="entry name" value="POL3Bc"/>
    <property type="match status" value="1"/>
</dbReference>
<dbReference type="GO" id="GO:0006271">
    <property type="term" value="P:DNA strand elongation involved in DNA replication"/>
    <property type="evidence" value="ECO:0007669"/>
    <property type="project" value="TreeGrafter"/>
</dbReference>
<dbReference type="AlphaFoldDB" id="A0A1F5NJQ0"/>
<evidence type="ECO:0000256" key="3">
    <source>
        <dbReference type="ARBA" id="ARBA00022490"/>
    </source>
</evidence>
<dbReference type="SUPFAM" id="SSF55979">
    <property type="entry name" value="DNA clamp"/>
    <property type="match status" value="3"/>
</dbReference>
<keyword evidence="6" id="KW-0235">DNA replication</keyword>
<dbReference type="GO" id="GO:0005737">
    <property type="term" value="C:cytoplasm"/>
    <property type="evidence" value="ECO:0007669"/>
    <property type="project" value="UniProtKB-SubCell"/>
</dbReference>
<organism evidence="12 13">
    <name type="scientific">Candidatus Doudnabacteria bacterium RIFCSPHIGHO2_01_FULL_46_14</name>
    <dbReference type="NCBI Taxonomy" id="1817824"/>
    <lineage>
        <taxon>Bacteria</taxon>
        <taxon>Candidatus Doudnaibacteriota</taxon>
    </lineage>
</organism>
<dbReference type="InterPro" id="IPR022635">
    <property type="entry name" value="DNA_polIII_beta_C"/>
</dbReference>
<keyword evidence="5" id="KW-0548">Nucleotidyltransferase</keyword>
<keyword evidence="8" id="KW-0238">DNA-binding</keyword>
<dbReference type="STRING" id="1817824.A2751_02415"/>
<comment type="similarity">
    <text evidence="2">Belongs to the beta sliding clamp family.</text>
</comment>
<evidence type="ECO:0000259" key="9">
    <source>
        <dbReference type="Pfam" id="PF00712"/>
    </source>
</evidence>
<dbReference type="InterPro" id="IPR001001">
    <property type="entry name" value="DNA_polIII_beta"/>
</dbReference>
<keyword evidence="4" id="KW-0808">Transferase</keyword>
<evidence type="ECO:0000256" key="6">
    <source>
        <dbReference type="ARBA" id="ARBA00022705"/>
    </source>
</evidence>
<evidence type="ECO:0000256" key="4">
    <source>
        <dbReference type="ARBA" id="ARBA00022679"/>
    </source>
</evidence>
<protein>
    <submittedName>
        <fullName evidence="12">DNA polymerase III subunit beta</fullName>
    </submittedName>
</protein>
<evidence type="ECO:0000256" key="7">
    <source>
        <dbReference type="ARBA" id="ARBA00022932"/>
    </source>
</evidence>
<dbReference type="NCBIfam" id="TIGR00663">
    <property type="entry name" value="dnan"/>
    <property type="match status" value="1"/>
</dbReference>
<evidence type="ECO:0000259" key="10">
    <source>
        <dbReference type="Pfam" id="PF02767"/>
    </source>
</evidence>
<comment type="subcellular location">
    <subcellularLocation>
        <location evidence="1">Cytoplasm</location>
    </subcellularLocation>
</comment>
<gene>
    <name evidence="12" type="ORF">A2751_02415</name>
</gene>
<dbReference type="GO" id="GO:0003887">
    <property type="term" value="F:DNA-directed DNA polymerase activity"/>
    <property type="evidence" value="ECO:0007669"/>
    <property type="project" value="UniProtKB-KW"/>
</dbReference>
<evidence type="ECO:0000256" key="5">
    <source>
        <dbReference type="ARBA" id="ARBA00022695"/>
    </source>
</evidence>
<dbReference type="Pfam" id="PF00712">
    <property type="entry name" value="DNA_pol3_beta"/>
    <property type="match status" value="1"/>
</dbReference>
<dbReference type="InterPro" id="IPR046938">
    <property type="entry name" value="DNA_clamp_sf"/>
</dbReference>
<keyword evidence="3" id="KW-0963">Cytoplasm</keyword>
<dbReference type="InterPro" id="IPR022634">
    <property type="entry name" value="DNA_polIII_beta_N"/>
</dbReference>
<evidence type="ECO:0000256" key="8">
    <source>
        <dbReference type="ARBA" id="ARBA00023125"/>
    </source>
</evidence>
<feature type="domain" description="DNA polymerase III beta sliding clamp N-terminal" evidence="9">
    <location>
        <begin position="10"/>
        <end position="68"/>
    </location>
</feature>
<sequence>MAINTWVGGKIEEEGEITVPARLINDYVNNIVSEKITITSKNQTLLLEAQNTQTHIKGLSPEEFPLIPEIKEDGFVKIDGKELSAAIKEVTFSAAFSETQPEISGVLFVFEENTLTLAATDRYRLAEAKVKLQSPITSAKQVIVPARAVNEIGRVMGSGVVEIFLGEGQICFRAPDIELISRLIEGQYPDYKQIIPKNYATEAEVSREEFIQSLKAASLFASENNNIELDLNPQNKLITIKSQSSQVGDSEIGLEAKFSGQKNNIIFNYRYLLECLGNLSDEKVMLKIIGASSPAAIVPMGRENYLYIVMPIKI</sequence>
<keyword evidence="7" id="KW-0239">DNA-directed DNA polymerase</keyword>
<evidence type="ECO:0000259" key="11">
    <source>
        <dbReference type="Pfam" id="PF02768"/>
    </source>
</evidence>
<dbReference type="Gene3D" id="3.10.150.10">
    <property type="entry name" value="DNA Polymerase III, subunit A, domain 2"/>
    <property type="match status" value="1"/>
</dbReference>
<dbReference type="InterPro" id="IPR022637">
    <property type="entry name" value="DNA_polIII_beta_cen"/>
</dbReference>
<proteinExistence type="inferred from homology"/>
<accession>A0A1F5NJQ0</accession>
<dbReference type="Pfam" id="PF02768">
    <property type="entry name" value="DNA_pol3_beta_3"/>
    <property type="match status" value="1"/>
</dbReference>
<comment type="caution">
    <text evidence="12">The sequence shown here is derived from an EMBL/GenBank/DDBJ whole genome shotgun (WGS) entry which is preliminary data.</text>
</comment>
<dbReference type="Proteomes" id="UP000176864">
    <property type="component" value="Unassembled WGS sequence"/>
</dbReference>
<dbReference type="PANTHER" id="PTHR30478">
    <property type="entry name" value="DNA POLYMERASE III SUBUNIT BETA"/>
    <property type="match status" value="1"/>
</dbReference>